<name>A0A6L2ZMP4_9ENTR</name>
<dbReference type="InterPro" id="IPR051686">
    <property type="entry name" value="Lipoprotein_DolP"/>
</dbReference>
<evidence type="ECO:0000256" key="1">
    <source>
        <dbReference type="SAM" id="MobiDB-lite"/>
    </source>
</evidence>
<dbReference type="AlphaFoldDB" id="A0A6L2ZMP4"/>
<evidence type="ECO:0000313" key="5">
    <source>
        <dbReference type="Proteomes" id="UP000504714"/>
    </source>
</evidence>
<gene>
    <name evidence="4" type="primary">osmY</name>
    <name evidence="4" type="ORF">RINTU1_14520</name>
</gene>
<reference evidence="4 5" key="1">
    <citation type="submission" date="2020-06" db="EMBL/GenBank/DDBJ databases">
        <title>The genome sequence of Candidatus Regiella insecticola strain Tut.</title>
        <authorList>
            <person name="Nikoh N."/>
            <person name="Tsuchida T."/>
            <person name="Koga R."/>
            <person name="Oshima K."/>
            <person name="Hattori M."/>
            <person name="Fukatsu T."/>
        </authorList>
    </citation>
    <scope>NUCLEOTIDE SEQUENCE [LARGE SCALE GENOMIC DNA]</scope>
    <source>
        <strain evidence="4 5">Tut</strain>
    </source>
</reference>
<feature type="chain" id="PRO_5027054641" evidence="2">
    <location>
        <begin position="27"/>
        <end position="161"/>
    </location>
</feature>
<protein>
    <submittedName>
        <fullName evidence="4">Periplasmic protein</fullName>
    </submittedName>
</protein>
<sequence>MKNKKFTYSLIAAALGMASISGSLFANPVPNKAENAVEQTGNKIDEAIKEADKKIDEVVSKDPAQAERTAAEAAKADGAKPGSQSITASAHDAFITTKVKAVLLAASGVPSHDVTVETNSGVVHLSGDVENKEQIEKAQKAIEDKKIDGVKSIKNDLKVKH</sequence>
<dbReference type="Pfam" id="PF04972">
    <property type="entry name" value="BON"/>
    <property type="match status" value="1"/>
</dbReference>
<dbReference type="PANTHER" id="PTHR34606:SF15">
    <property type="entry name" value="BON DOMAIN-CONTAINING PROTEIN"/>
    <property type="match status" value="1"/>
</dbReference>
<feature type="domain" description="BON" evidence="3">
    <location>
        <begin position="91"/>
        <end position="161"/>
    </location>
</feature>
<feature type="signal peptide" evidence="2">
    <location>
        <begin position="1"/>
        <end position="26"/>
    </location>
</feature>
<dbReference type="InterPro" id="IPR007055">
    <property type="entry name" value="BON_dom"/>
</dbReference>
<dbReference type="Gene3D" id="3.30.1340.30">
    <property type="match status" value="1"/>
</dbReference>
<dbReference type="PANTHER" id="PTHR34606">
    <property type="entry name" value="BON DOMAIN-CONTAINING PROTEIN"/>
    <property type="match status" value="1"/>
</dbReference>
<proteinExistence type="predicted"/>
<evidence type="ECO:0000259" key="3">
    <source>
        <dbReference type="PROSITE" id="PS50914"/>
    </source>
</evidence>
<organism evidence="4 5">
    <name type="scientific">Candidatus Regiella insecticola</name>
    <dbReference type="NCBI Taxonomy" id="138073"/>
    <lineage>
        <taxon>Bacteria</taxon>
        <taxon>Pseudomonadati</taxon>
        <taxon>Pseudomonadota</taxon>
        <taxon>Gammaproteobacteria</taxon>
        <taxon>Enterobacterales</taxon>
        <taxon>Enterobacteriaceae</taxon>
        <taxon>aphid secondary symbionts</taxon>
        <taxon>Candidatus Regiella</taxon>
    </lineage>
</organism>
<feature type="compositionally biased region" description="Low complexity" evidence="1">
    <location>
        <begin position="62"/>
        <end position="73"/>
    </location>
</feature>
<feature type="region of interest" description="Disordered" evidence="1">
    <location>
        <begin position="60"/>
        <end position="86"/>
    </location>
</feature>
<dbReference type="RefSeq" id="WP_176487774.1">
    <property type="nucleotide sequence ID" value="NZ_BLXO01000002.1"/>
</dbReference>
<dbReference type="EMBL" id="BLXO01000002">
    <property type="protein sequence ID" value="GFN46036.1"/>
    <property type="molecule type" value="Genomic_DNA"/>
</dbReference>
<dbReference type="PROSITE" id="PS50914">
    <property type="entry name" value="BON"/>
    <property type="match status" value="1"/>
</dbReference>
<keyword evidence="2" id="KW-0732">Signal</keyword>
<evidence type="ECO:0000313" key="4">
    <source>
        <dbReference type="EMBL" id="GFN46036.1"/>
    </source>
</evidence>
<comment type="caution">
    <text evidence="4">The sequence shown here is derived from an EMBL/GenBank/DDBJ whole genome shotgun (WGS) entry which is preliminary data.</text>
</comment>
<evidence type="ECO:0000256" key="2">
    <source>
        <dbReference type="SAM" id="SignalP"/>
    </source>
</evidence>
<accession>A0A6L2ZMP4</accession>
<dbReference type="Proteomes" id="UP000504714">
    <property type="component" value="Unassembled WGS sequence"/>
</dbReference>